<dbReference type="Gene3D" id="2.180.10.10">
    <property type="entry name" value="RHS repeat-associated core"/>
    <property type="match status" value="1"/>
</dbReference>
<proteinExistence type="predicted"/>
<dbReference type="AlphaFoldDB" id="A0A0F9DHF3"/>
<accession>A0A0F9DHF3</accession>
<gene>
    <name evidence="1" type="ORF">LCGC14_2488220</name>
</gene>
<sequence>MAVVKLGPSGSETTLPIMEWMKGNKPDLTVETEKQIRLETMTDGTGTYQYGYDELNRLTTTNGPWVNDTITYTYDKLGNLKSLIPQIGQTITYNYDYDTGYTDLDKRHKRIFRQVQVHIPTITGKIT</sequence>
<evidence type="ECO:0000313" key="1">
    <source>
        <dbReference type="EMBL" id="KKL17171.1"/>
    </source>
</evidence>
<reference evidence="1" key="1">
    <citation type="journal article" date="2015" name="Nature">
        <title>Complex archaea that bridge the gap between prokaryotes and eukaryotes.</title>
        <authorList>
            <person name="Spang A."/>
            <person name="Saw J.H."/>
            <person name="Jorgensen S.L."/>
            <person name="Zaremba-Niedzwiedzka K."/>
            <person name="Martijn J."/>
            <person name="Lind A.E."/>
            <person name="van Eijk R."/>
            <person name="Schleper C."/>
            <person name="Guy L."/>
            <person name="Ettema T.J."/>
        </authorList>
    </citation>
    <scope>NUCLEOTIDE SEQUENCE</scope>
</reference>
<comment type="caution">
    <text evidence="1">The sequence shown here is derived from an EMBL/GenBank/DDBJ whole genome shotgun (WGS) entry which is preliminary data.</text>
</comment>
<organism evidence="1">
    <name type="scientific">marine sediment metagenome</name>
    <dbReference type="NCBI Taxonomy" id="412755"/>
    <lineage>
        <taxon>unclassified sequences</taxon>
        <taxon>metagenomes</taxon>
        <taxon>ecological metagenomes</taxon>
    </lineage>
</organism>
<protein>
    <submittedName>
        <fullName evidence="1">Uncharacterized protein</fullName>
    </submittedName>
</protein>
<name>A0A0F9DHF3_9ZZZZ</name>
<feature type="non-terminal residue" evidence="1">
    <location>
        <position position="127"/>
    </location>
</feature>
<dbReference type="EMBL" id="LAZR01039367">
    <property type="protein sequence ID" value="KKL17171.1"/>
    <property type="molecule type" value="Genomic_DNA"/>
</dbReference>